<feature type="region of interest" description="Disordered" evidence="1">
    <location>
        <begin position="135"/>
        <end position="160"/>
    </location>
</feature>
<accession>A0A9Q1GK29</accession>
<name>A0A9Q1GK29_9CARY</name>
<evidence type="ECO:0000313" key="3">
    <source>
        <dbReference type="Proteomes" id="UP001153076"/>
    </source>
</evidence>
<evidence type="ECO:0000313" key="2">
    <source>
        <dbReference type="EMBL" id="KAJ8422035.1"/>
    </source>
</evidence>
<protein>
    <submittedName>
        <fullName evidence="2">Uncharacterized protein</fullName>
    </submittedName>
</protein>
<keyword evidence="3" id="KW-1185">Reference proteome</keyword>
<proteinExistence type="predicted"/>
<sequence length="204" mass="22682">MPWSRHGVPRSFASCGSELPLFLPLMLGSGRHLLGSGIPNLKTRQPSPRLICIKQTGIQVSTKHKFLRIRRLAAARKKSLAKNFSLGSQFNGSRLASSLLGPLHRLNCLSHEPRDGPRPIVLAYIEHKAVHRSSAVGSPKGFRTSSPSSRSGTSPQFDSRRKKRKSYFQYFNFDFFSMAVMKPALLLKQYHPRSPVSLGALCTV</sequence>
<reference evidence="2" key="1">
    <citation type="submission" date="2022-04" db="EMBL/GenBank/DDBJ databases">
        <title>Carnegiea gigantea Genome sequencing and assembly v2.</title>
        <authorList>
            <person name="Copetti D."/>
            <person name="Sanderson M.J."/>
            <person name="Burquez A."/>
            <person name="Wojciechowski M.F."/>
        </authorList>
    </citation>
    <scope>NUCLEOTIDE SEQUENCE</scope>
    <source>
        <strain evidence="2">SGP5-SGP5p</strain>
        <tissue evidence="2">Aerial part</tissue>
    </source>
</reference>
<dbReference type="EMBL" id="JAKOGI010002423">
    <property type="protein sequence ID" value="KAJ8422035.1"/>
    <property type="molecule type" value="Genomic_DNA"/>
</dbReference>
<feature type="compositionally biased region" description="Low complexity" evidence="1">
    <location>
        <begin position="141"/>
        <end position="157"/>
    </location>
</feature>
<dbReference type="AlphaFoldDB" id="A0A9Q1GK29"/>
<gene>
    <name evidence="2" type="ORF">Cgig2_027266</name>
</gene>
<dbReference type="Proteomes" id="UP001153076">
    <property type="component" value="Unassembled WGS sequence"/>
</dbReference>
<organism evidence="2 3">
    <name type="scientific">Carnegiea gigantea</name>
    <dbReference type="NCBI Taxonomy" id="171969"/>
    <lineage>
        <taxon>Eukaryota</taxon>
        <taxon>Viridiplantae</taxon>
        <taxon>Streptophyta</taxon>
        <taxon>Embryophyta</taxon>
        <taxon>Tracheophyta</taxon>
        <taxon>Spermatophyta</taxon>
        <taxon>Magnoliopsida</taxon>
        <taxon>eudicotyledons</taxon>
        <taxon>Gunneridae</taxon>
        <taxon>Pentapetalae</taxon>
        <taxon>Caryophyllales</taxon>
        <taxon>Cactineae</taxon>
        <taxon>Cactaceae</taxon>
        <taxon>Cactoideae</taxon>
        <taxon>Echinocereeae</taxon>
        <taxon>Carnegiea</taxon>
    </lineage>
</organism>
<comment type="caution">
    <text evidence="2">The sequence shown here is derived from an EMBL/GenBank/DDBJ whole genome shotgun (WGS) entry which is preliminary data.</text>
</comment>
<evidence type="ECO:0000256" key="1">
    <source>
        <dbReference type="SAM" id="MobiDB-lite"/>
    </source>
</evidence>